<name>A0A6M3J5Q1_9ZZZZ</name>
<proteinExistence type="predicted"/>
<sequence>MKVAHFGNFSPNKAGIHTAAKDLILAERSIGIESNYIDYGSEPDCTFSRVWMKDGDVETVSPEWAINEADIIVHHSAIPPQVEKTGKPTIMYLHGRPEYSFMLDWLKKTGCLREEIHRTTLPQYKKFITFWPEHVSYWKYLLPNASMEVVTPPVDLDGYKMEGKIYQFKPEEKGNPNILICDMWREDITPFNTIIAAMVFAEEYCPMAKIHIIAVPMPGQSNPVIDIMFGNLRKSGFLGHISTVIQNLDEIMRAADMLVSPAGIETRTVLESAALGLPIVAGTGNELAFFTADPRNIKSMTEAIKKCWDKIRDKDRQKNKINVRKKVEQKYGLEKTGNEVKRIYEGII</sequence>
<dbReference type="Gene3D" id="3.40.50.2000">
    <property type="entry name" value="Glycogen Phosphorylase B"/>
    <property type="match status" value="2"/>
</dbReference>
<dbReference type="SUPFAM" id="SSF53756">
    <property type="entry name" value="UDP-Glycosyltransferase/glycogen phosphorylase"/>
    <property type="match status" value="1"/>
</dbReference>
<evidence type="ECO:0000313" key="2">
    <source>
        <dbReference type="EMBL" id="QJA84173.1"/>
    </source>
</evidence>
<reference evidence="1" key="1">
    <citation type="submission" date="2020-03" db="EMBL/GenBank/DDBJ databases">
        <title>The deep terrestrial virosphere.</title>
        <authorList>
            <person name="Holmfeldt K."/>
            <person name="Nilsson E."/>
            <person name="Simone D."/>
            <person name="Lopez-Fernandez M."/>
            <person name="Wu X."/>
            <person name="de Brujin I."/>
            <person name="Lundin D."/>
            <person name="Andersson A."/>
            <person name="Bertilsson S."/>
            <person name="Dopson M."/>
        </authorList>
    </citation>
    <scope>NUCLEOTIDE SEQUENCE</scope>
    <source>
        <strain evidence="2">MM415A00216</strain>
        <strain evidence="1">MM415B00427</strain>
    </source>
</reference>
<evidence type="ECO:0000313" key="1">
    <source>
        <dbReference type="EMBL" id="QJA65180.1"/>
    </source>
</evidence>
<dbReference type="AlphaFoldDB" id="A0A6M3J5Q1"/>
<dbReference type="EMBL" id="MT141533">
    <property type="protein sequence ID" value="QJA65180.1"/>
    <property type="molecule type" value="Genomic_DNA"/>
</dbReference>
<evidence type="ECO:0008006" key="3">
    <source>
        <dbReference type="Google" id="ProtNLM"/>
    </source>
</evidence>
<organism evidence="1">
    <name type="scientific">viral metagenome</name>
    <dbReference type="NCBI Taxonomy" id="1070528"/>
    <lineage>
        <taxon>unclassified sequences</taxon>
        <taxon>metagenomes</taxon>
        <taxon>organismal metagenomes</taxon>
    </lineage>
</organism>
<gene>
    <name evidence="2" type="ORF">MM415A00216_0017</name>
    <name evidence="1" type="ORF">MM415B00427_0034</name>
</gene>
<accession>A0A6M3J5Q1</accession>
<protein>
    <recommendedName>
        <fullName evidence="3">Glycosyltransferase</fullName>
    </recommendedName>
</protein>
<dbReference type="EMBL" id="MT142525">
    <property type="protein sequence ID" value="QJA84173.1"/>
    <property type="molecule type" value="Genomic_DNA"/>
</dbReference>